<dbReference type="Pfam" id="PF13439">
    <property type="entry name" value="Glyco_transf_4"/>
    <property type="match status" value="1"/>
</dbReference>
<dbReference type="InterPro" id="IPR001296">
    <property type="entry name" value="Glyco_trans_1"/>
</dbReference>
<keyword evidence="4" id="KW-0378">Hydrolase</keyword>
<accession>A0A8J4H2F0</accession>
<reference evidence="4" key="1">
    <citation type="submission" date="2021-04" db="EMBL/GenBank/DDBJ databases">
        <title>Draft genome sequence of Xylanibacillus composti strain K13.</title>
        <authorList>
            <person name="Uke A."/>
            <person name="Chhe C."/>
            <person name="Baramee S."/>
            <person name="Kosugi A."/>
        </authorList>
    </citation>
    <scope>NUCLEOTIDE SEQUENCE</scope>
    <source>
        <strain evidence="4">K13</strain>
    </source>
</reference>
<evidence type="ECO:0000259" key="2">
    <source>
        <dbReference type="Pfam" id="PF00534"/>
    </source>
</evidence>
<dbReference type="AlphaFoldDB" id="A0A8J4H2F0"/>
<dbReference type="InterPro" id="IPR028098">
    <property type="entry name" value="Glyco_trans_4-like_N"/>
</dbReference>
<name>A0A8J4H2F0_9BACL</name>
<gene>
    <name evidence="4" type="ORF">XYCOK13_03170</name>
</gene>
<dbReference type="PANTHER" id="PTHR45947">
    <property type="entry name" value="SULFOQUINOVOSYL TRANSFERASE SQD2"/>
    <property type="match status" value="1"/>
</dbReference>
<dbReference type="Gene3D" id="3.40.50.2000">
    <property type="entry name" value="Glycogen Phosphorylase B"/>
    <property type="match status" value="2"/>
</dbReference>
<feature type="domain" description="Glycosyltransferase subfamily 4-like N-terminal" evidence="3">
    <location>
        <begin position="17"/>
        <end position="175"/>
    </location>
</feature>
<feature type="domain" description="Glycosyl transferase family 1" evidence="2">
    <location>
        <begin position="189"/>
        <end position="359"/>
    </location>
</feature>
<evidence type="ECO:0000256" key="1">
    <source>
        <dbReference type="SAM" id="Phobius"/>
    </source>
</evidence>
<dbReference type="PANTHER" id="PTHR45947:SF3">
    <property type="entry name" value="SULFOQUINOVOSYL TRANSFERASE SQD2"/>
    <property type="match status" value="1"/>
</dbReference>
<sequence length="401" mass="45477">MKKKKVLLVTGVFPPGIGGMQSYYYHLCRSSKLDMTVLAPRYEGDAAFDAVPQSYKIIRGPFFKDEKVNPASWLNLLWYTWRTIRREKIEVTVYGYILIGFIGWLFNLLFGKEYVISTHGKDMMEFRHIFGLRFLTKIILRRATGILTNSEFTRKEVEKYGVDPHRIQLIYPGVEDIYVPEAKDPALVAKHGLEGKYVLMTVGRLVRRKGHDMVIRSLPEAAKHIPNLVYLIVGDGPERGRLEQLARECGVQDRVIFAGYVEGNDAAKKYYNLCDQFIMTSRLLEDKGDVEGFGIVYLEAASCRKAVIAGNSGGVGEAVLHEETGLLVDPESPEEIAASIVKLHQQPELREALAKAAYDRAKKSFRYKRLGEQFDTYLANVSRMSVMRAEDIAALKARLRL</sequence>
<keyword evidence="1" id="KW-1133">Transmembrane helix</keyword>
<feature type="transmembrane region" description="Helical" evidence="1">
    <location>
        <begin position="91"/>
        <end position="110"/>
    </location>
</feature>
<dbReference type="CDD" id="cd03801">
    <property type="entry name" value="GT4_PimA-like"/>
    <property type="match status" value="1"/>
</dbReference>
<evidence type="ECO:0000259" key="3">
    <source>
        <dbReference type="Pfam" id="PF13439"/>
    </source>
</evidence>
<proteinExistence type="predicted"/>
<dbReference type="GO" id="GO:0016758">
    <property type="term" value="F:hexosyltransferase activity"/>
    <property type="evidence" value="ECO:0007669"/>
    <property type="project" value="TreeGrafter"/>
</dbReference>
<dbReference type="Proteomes" id="UP000677918">
    <property type="component" value="Unassembled WGS sequence"/>
</dbReference>
<dbReference type="EMBL" id="BOVK01000005">
    <property type="protein sequence ID" value="GIQ67493.1"/>
    <property type="molecule type" value="Genomic_DNA"/>
</dbReference>
<evidence type="ECO:0000313" key="4">
    <source>
        <dbReference type="EMBL" id="GIQ67493.1"/>
    </source>
</evidence>
<evidence type="ECO:0000313" key="5">
    <source>
        <dbReference type="Proteomes" id="UP000677918"/>
    </source>
</evidence>
<comment type="caution">
    <text evidence="4">The sequence shown here is derived from an EMBL/GenBank/DDBJ whole genome shotgun (WGS) entry which is preliminary data.</text>
</comment>
<dbReference type="InterPro" id="IPR050194">
    <property type="entry name" value="Glycosyltransferase_grp1"/>
</dbReference>
<dbReference type="GO" id="GO:0016787">
    <property type="term" value="F:hydrolase activity"/>
    <property type="evidence" value="ECO:0007669"/>
    <property type="project" value="UniProtKB-KW"/>
</dbReference>
<protein>
    <submittedName>
        <fullName evidence="4">Glycoside hydrolase</fullName>
    </submittedName>
</protein>
<organism evidence="4 5">
    <name type="scientific">Xylanibacillus composti</name>
    <dbReference type="NCBI Taxonomy" id="1572762"/>
    <lineage>
        <taxon>Bacteria</taxon>
        <taxon>Bacillati</taxon>
        <taxon>Bacillota</taxon>
        <taxon>Bacilli</taxon>
        <taxon>Bacillales</taxon>
        <taxon>Paenibacillaceae</taxon>
        <taxon>Xylanibacillus</taxon>
    </lineage>
</organism>
<keyword evidence="1" id="KW-0472">Membrane</keyword>
<dbReference type="Pfam" id="PF00534">
    <property type="entry name" value="Glycos_transf_1"/>
    <property type="match status" value="1"/>
</dbReference>
<keyword evidence="1" id="KW-0812">Transmembrane</keyword>
<dbReference type="RefSeq" id="WP_213410093.1">
    <property type="nucleotide sequence ID" value="NZ_BOVK01000005.1"/>
</dbReference>
<dbReference type="SUPFAM" id="SSF53756">
    <property type="entry name" value="UDP-Glycosyltransferase/glycogen phosphorylase"/>
    <property type="match status" value="1"/>
</dbReference>
<keyword evidence="5" id="KW-1185">Reference proteome</keyword>